<accession>A0A9D3PAB6</accession>
<dbReference type="Proteomes" id="UP000824219">
    <property type="component" value="Linkage Group LG01"/>
</dbReference>
<dbReference type="InterPro" id="IPR013787">
    <property type="entry name" value="S100_Ca-bd_sub"/>
</dbReference>
<reference evidence="2 3" key="1">
    <citation type="submission" date="2021-06" db="EMBL/GenBank/DDBJ databases">
        <title>Chromosome-level genome assembly of the red-tail catfish (Hemibagrus wyckioides).</title>
        <authorList>
            <person name="Shao F."/>
        </authorList>
    </citation>
    <scope>NUCLEOTIDE SEQUENCE [LARGE SCALE GENOMIC DNA]</scope>
    <source>
        <strain evidence="2">EC202008001</strain>
        <tissue evidence="2">Blood</tissue>
    </source>
</reference>
<dbReference type="AlphaFoldDB" id="A0A9D3PAB6"/>
<protein>
    <recommendedName>
        <fullName evidence="1">S100/CaBP-9k-type calcium binding subdomain domain-containing protein</fullName>
    </recommendedName>
</protein>
<feature type="domain" description="S100/CaBP-9k-type calcium binding subdomain" evidence="1">
    <location>
        <begin position="35"/>
        <end position="77"/>
    </location>
</feature>
<comment type="caution">
    <text evidence="2">The sequence shown here is derived from an EMBL/GenBank/DDBJ whole genome shotgun (WGS) entry which is preliminary data.</text>
</comment>
<dbReference type="EMBL" id="JAHKSW010000001">
    <property type="protein sequence ID" value="KAG7335743.1"/>
    <property type="molecule type" value="Genomic_DNA"/>
</dbReference>
<keyword evidence="3" id="KW-1185">Reference proteome</keyword>
<sequence>MVGYRVEVQYGTVVVEKTQTGSSSLCKPKVIMSNLLKGMDLIMDIFFKYAGTDQQKSTLSKTELKELLTKELGEYFGAYIEREREKGEENNDGAVGWLGLWEEKEDGAKGVSYCIYWPVHPSLTHFPLLPFHLC</sequence>
<evidence type="ECO:0000259" key="1">
    <source>
        <dbReference type="SMART" id="SM01394"/>
    </source>
</evidence>
<organism evidence="2 3">
    <name type="scientific">Hemibagrus wyckioides</name>
    <dbReference type="NCBI Taxonomy" id="337641"/>
    <lineage>
        <taxon>Eukaryota</taxon>
        <taxon>Metazoa</taxon>
        <taxon>Chordata</taxon>
        <taxon>Craniata</taxon>
        <taxon>Vertebrata</taxon>
        <taxon>Euteleostomi</taxon>
        <taxon>Actinopterygii</taxon>
        <taxon>Neopterygii</taxon>
        <taxon>Teleostei</taxon>
        <taxon>Ostariophysi</taxon>
        <taxon>Siluriformes</taxon>
        <taxon>Bagridae</taxon>
        <taxon>Hemibagrus</taxon>
    </lineage>
</organism>
<dbReference type="InterPro" id="IPR011992">
    <property type="entry name" value="EF-hand-dom_pair"/>
</dbReference>
<evidence type="ECO:0000313" key="2">
    <source>
        <dbReference type="EMBL" id="KAG7335743.1"/>
    </source>
</evidence>
<proteinExistence type="predicted"/>
<gene>
    <name evidence="2" type="ORF">KOW79_000436</name>
</gene>
<name>A0A9D3PAB6_9TELE</name>
<evidence type="ECO:0000313" key="3">
    <source>
        <dbReference type="Proteomes" id="UP000824219"/>
    </source>
</evidence>
<dbReference type="SMART" id="SM01394">
    <property type="entry name" value="S_100"/>
    <property type="match status" value="1"/>
</dbReference>
<dbReference type="Pfam" id="PF01023">
    <property type="entry name" value="S_100"/>
    <property type="match status" value="1"/>
</dbReference>
<dbReference type="Gene3D" id="1.10.238.10">
    <property type="entry name" value="EF-hand"/>
    <property type="match status" value="1"/>
</dbReference>
<dbReference type="SUPFAM" id="SSF47473">
    <property type="entry name" value="EF-hand"/>
    <property type="match status" value="1"/>
</dbReference>